<evidence type="ECO:0000313" key="3">
    <source>
        <dbReference type="EMBL" id="EEN62945.1"/>
    </source>
</evidence>
<dbReference type="InterPro" id="IPR013761">
    <property type="entry name" value="SAM/pointed_sf"/>
</dbReference>
<name>C3YA36_BRAFL</name>
<dbReference type="InterPro" id="IPR001660">
    <property type="entry name" value="SAM"/>
</dbReference>
<dbReference type="Gene3D" id="1.10.150.50">
    <property type="entry name" value="Transcription Factor, Ets-1"/>
    <property type="match status" value="1"/>
</dbReference>
<dbReference type="CDD" id="cd09487">
    <property type="entry name" value="SAM_superfamily"/>
    <property type="match status" value="1"/>
</dbReference>
<evidence type="ECO:0000259" key="2">
    <source>
        <dbReference type="Pfam" id="PF00536"/>
    </source>
</evidence>
<feature type="domain" description="SAM" evidence="2">
    <location>
        <begin position="32"/>
        <end position="90"/>
    </location>
</feature>
<accession>C3YA36</accession>
<protein>
    <recommendedName>
        <fullName evidence="2">SAM domain-containing protein</fullName>
    </recommendedName>
</protein>
<dbReference type="SUPFAM" id="SSF47769">
    <property type="entry name" value="SAM/Pointed domain"/>
    <property type="match status" value="1"/>
</dbReference>
<proteinExistence type="predicted"/>
<gene>
    <name evidence="3" type="ORF">BRAFLDRAFT_91704</name>
</gene>
<reference evidence="3" key="1">
    <citation type="journal article" date="2008" name="Nature">
        <title>The amphioxus genome and the evolution of the chordate karyotype.</title>
        <authorList>
            <consortium name="US DOE Joint Genome Institute (JGI-PGF)"/>
            <person name="Putnam N.H."/>
            <person name="Butts T."/>
            <person name="Ferrier D.E.K."/>
            <person name="Furlong R.F."/>
            <person name="Hellsten U."/>
            <person name="Kawashima T."/>
            <person name="Robinson-Rechavi M."/>
            <person name="Shoguchi E."/>
            <person name="Terry A."/>
            <person name="Yu J.-K."/>
            <person name="Benito-Gutierrez E.L."/>
            <person name="Dubchak I."/>
            <person name="Garcia-Fernandez J."/>
            <person name="Gibson-Brown J.J."/>
            <person name="Grigoriev I.V."/>
            <person name="Horton A.C."/>
            <person name="de Jong P.J."/>
            <person name="Jurka J."/>
            <person name="Kapitonov V.V."/>
            <person name="Kohara Y."/>
            <person name="Kuroki Y."/>
            <person name="Lindquist E."/>
            <person name="Lucas S."/>
            <person name="Osoegawa K."/>
            <person name="Pennacchio L.A."/>
            <person name="Salamov A.A."/>
            <person name="Satou Y."/>
            <person name="Sauka-Spengler T."/>
            <person name="Schmutz J."/>
            <person name="Shin-I T."/>
            <person name="Toyoda A."/>
            <person name="Bronner-Fraser M."/>
            <person name="Fujiyama A."/>
            <person name="Holland L.Z."/>
            <person name="Holland P.W.H."/>
            <person name="Satoh N."/>
            <person name="Rokhsar D.S."/>
        </authorList>
    </citation>
    <scope>NUCLEOTIDE SEQUENCE [LARGE SCALE GENOMIC DNA]</scope>
    <source>
        <strain evidence="3">S238N-H82</strain>
        <tissue evidence="3">Testes</tissue>
    </source>
</reference>
<dbReference type="Pfam" id="PF00536">
    <property type="entry name" value="SAM_1"/>
    <property type="match status" value="1"/>
</dbReference>
<sequence length="274" mass="30276">MEGLPKTGPAQPVVVEVEGPPEEEETQRKEGDDESLSSFLTRQELGKYADVFPAGTTLGDLRAMTEDDLQFEYQVTDPAGRERLARAIATARMEAEEQEETETEREEPNGWNAAEVCAEYRGVIRRTPLVDVDALQAARTCMPEAMIMINSLTLQFNWKSDNEPPPPPPPPPPKPRELPQDFASTLPRNFKLARQLSSDDARSPRGRRDSLGGVPVQHLGLERGLTVPHHGSGHLLGESSNLLRMRTQVLGQSAPSLASSMKDLTISRRGSRYV</sequence>
<feature type="region of interest" description="Disordered" evidence="1">
    <location>
        <begin position="193"/>
        <end position="215"/>
    </location>
</feature>
<dbReference type="STRING" id="7739.C3YA36"/>
<evidence type="ECO:0000256" key="1">
    <source>
        <dbReference type="SAM" id="MobiDB-lite"/>
    </source>
</evidence>
<feature type="region of interest" description="Disordered" evidence="1">
    <location>
        <begin position="1"/>
        <end position="37"/>
    </location>
</feature>
<feature type="compositionally biased region" description="Basic and acidic residues" evidence="1">
    <location>
        <begin position="197"/>
        <end position="210"/>
    </location>
</feature>
<organism>
    <name type="scientific">Branchiostoma floridae</name>
    <name type="common">Florida lancelet</name>
    <name type="synonym">Amphioxus</name>
    <dbReference type="NCBI Taxonomy" id="7739"/>
    <lineage>
        <taxon>Eukaryota</taxon>
        <taxon>Metazoa</taxon>
        <taxon>Chordata</taxon>
        <taxon>Cephalochordata</taxon>
        <taxon>Leptocardii</taxon>
        <taxon>Amphioxiformes</taxon>
        <taxon>Branchiostomatidae</taxon>
        <taxon>Branchiostoma</taxon>
    </lineage>
</organism>
<dbReference type="InParanoid" id="C3YA36"/>
<feature type="compositionally biased region" description="Pro residues" evidence="1">
    <location>
        <begin position="163"/>
        <end position="173"/>
    </location>
</feature>
<dbReference type="AlphaFoldDB" id="C3YA36"/>
<feature type="region of interest" description="Disordered" evidence="1">
    <location>
        <begin position="158"/>
        <end position="181"/>
    </location>
</feature>
<dbReference type="EMBL" id="GG666493">
    <property type="protein sequence ID" value="EEN62945.1"/>
    <property type="molecule type" value="Genomic_DNA"/>
</dbReference>